<dbReference type="InterPro" id="IPR013783">
    <property type="entry name" value="Ig-like_fold"/>
</dbReference>
<dbReference type="PANTHER" id="PTHR14340:SF9">
    <property type="entry name" value="FIBRONECTIN TYPE-III DOMAIN-CONTAINING PROTEIN"/>
    <property type="match status" value="1"/>
</dbReference>
<keyword evidence="1" id="KW-0677">Repeat</keyword>
<dbReference type="SUPFAM" id="SSF49265">
    <property type="entry name" value="Fibronectin type III"/>
    <property type="match status" value="1"/>
</dbReference>
<evidence type="ECO:0008006" key="7">
    <source>
        <dbReference type="Google" id="ProtNLM"/>
    </source>
</evidence>
<protein>
    <recommendedName>
        <fullName evidence="7">Fibronectin type-III domain-containing protein</fullName>
    </recommendedName>
</protein>
<dbReference type="GeneTree" id="ENSGT00940000162073"/>
<dbReference type="OMA" id="VNICIED"/>
<feature type="domain" description="Ig-like" evidence="3">
    <location>
        <begin position="6"/>
        <end position="101"/>
    </location>
</feature>
<dbReference type="SUPFAM" id="SSF48726">
    <property type="entry name" value="Immunoglobulin"/>
    <property type="match status" value="1"/>
</dbReference>
<dbReference type="Gene3D" id="2.60.40.10">
    <property type="entry name" value="Immunoglobulins"/>
    <property type="match status" value="2"/>
</dbReference>
<dbReference type="HOGENOM" id="CLU_1293968_0_0_1"/>
<name>H2YX61_CIOSA</name>
<proteinExistence type="predicted"/>
<dbReference type="InterPro" id="IPR013098">
    <property type="entry name" value="Ig_I-set"/>
</dbReference>
<evidence type="ECO:0000259" key="3">
    <source>
        <dbReference type="PROSITE" id="PS50835"/>
    </source>
</evidence>
<keyword evidence="2" id="KW-0393">Immunoglobulin domain</keyword>
<evidence type="ECO:0000256" key="1">
    <source>
        <dbReference type="ARBA" id="ARBA00022737"/>
    </source>
</evidence>
<accession>H2YX61</accession>
<dbReference type="Proteomes" id="UP000007875">
    <property type="component" value="Unassembled WGS sequence"/>
</dbReference>
<reference evidence="6" key="1">
    <citation type="submission" date="2003-08" db="EMBL/GenBank/DDBJ databases">
        <authorList>
            <person name="Birren B."/>
            <person name="Nusbaum C."/>
            <person name="Abebe A."/>
            <person name="Abouelleil A."/>
            <person name="Adekoya E."/>
            <person name="Ait-zahra M."/>
            <person name="Allen N."/>
            <person name="Allen T."/>
            <person name="An P."/>
            <person name="Anderson M."/>
            <person name="Anderson S."/>
            <person name="Arachchi H."/>
            <person name="Armbruster J."/>
            <person name="Bachantsang P."/>
            <person name="Baldwin J."/>
            <person name="Barry A."/>
            <person name="Bayul T."/>
            <person name="Blitshsteyn B."/>
            <person name="Bloom T."/>
            <person name="Blye J."/>
            <person name="Boguslavskiy L."/>
            <person name="Borowsky M."/>
            <person name="Boukhgalter B."/>
            <person name="Brunache A."/>
            <person name="Butler J."/>
            <person name="Calixte N."/>
            <person name="Calvo S."/>
            <person name="Camarata J."/>
            <person name="Campo K."/>
            <person name="Chang J."/>
            <person name="Cheshatsang Y."/>
            <person name="Citroen M."/>
            <person name="Collymore A."/>
            <person name="Considine T."/>
            <person name="Cook A."/>
            <person name="Cooke P."/>
            <person name="Corum B."/>
            <person name="Cuomo C."/>
            <person name="David R."/>
            <person name="Dawoe T."/>
            <person name="Degray S."/>
            <person name="Dodge S."/>
            <person name="Dooley K."/>
            <person name="Dorje P."/>
            <person name="Dorjee K."/>
            <person name="Dorris L."/>
            <person name="Duffey N."/>
            <person name="Dupes A."/>
            <person name="Elkins T."/>
            <person name="Engels R."/>
            <person name="Erickson J."/>
            <person name="Farina A."/>
            <person name="Faro S."/>
            <person name="Ferreira P."/>
            <person name="Fischer H."/>
            <person name="Fitzgerald M."/>
            <person name="Foley K."/>
            <person name="Gage D."/>
            <person name="Galagan J."/>
            <person name="Gearin G."/>
            <person name="Gnerre S."/>
            <person name="Gnirke A."/>
            <person name="Goyette A."/>
            <person name="Graham J."/>
            <person name="Grandbois E."/>
            <person name="Gyaltsen K."/>
            <person name="Hafez N."/>
            <person name="Hagopian D."/>
            <person name="Hagos B."/>
            <person name="Hall J."/>
            <person name="Hatcher B."/>
            <person name="Heller A."/>
            <person name="Higgins H."/>
            <person name="Honan T."/>
            <person name="Horn A."/>
            <person name="Houde N."/>
            <person name="Hughes L."/>
            <person name="Hulme W."/>
            <person name="Husby E."/>
            <person name="Iliev I."/>
            <person name="Jaffe D."/>
            <person name="Jones C."/>
            <person name="Kamal M."/>
            <person name="Kamat A."/>
            <person name="Kamvysselis M."/>
            <person name="Karlsson E."/>
            <person name="Kells C."/>
            <person name="Kieu A."/>
            <person name="Kisner P."/>
            <person name="Kodira C."/>
            <person name="Kulbokas E."/>
            <person name="Labutti K."/>
            <person name="Lama D."/>
            <person name="Landers T."/>
            <person name="Leger J."/>
            <person name="Levine S."/>
            <person name="Lewis D."/>
            <person name="Lewis T."/>
            <person name="Lindblad-toh K."/>
            <person name="Liu X."/>
            <person name="Lokyitsang T."/>
            <person name="Lokyitsang Y."/>
            <person name="Lucien O."/>
            <person name="Lui A."/>
            <person name="Ma L.J."/>
            <person name="Mabbitt R."/>
            <person name="Macdonald J."/>
            <person name="Maclean C."/>
            <person name="Major J."/>
            <person name="Manning J."/>
            <person name="Marabella R."/>
            <person name="Maru K."/>
            <person name="Matthews C."/>
            <person name="Mauceli E."/>
            <person name="Mccarthy M."/>
            <person name="Mcdonough S."/>
            <person name="Mcghee T."/>
            <person name="Meldrim J."/>
            <person name="Meneus L."/>
            <person name="Mesirov J."/>
            <person name="Mihalev A."/>
            <person name="Mihova T."/>
            <person name="Mikkelsen T."/>
            <person name="Mlenga V."/>
            <person name="Moru K."/>
            <person name="Mozes J."/>
            <person name="Mulrain L."/>
            <person name="Munson G."/>
            <person name="Naylor J."/>
            <person name="Newes C."/>
            <person name="Nguyen C."/>
            <person name="Nguyen N."/>
            <person name="Nguyen T."/>
            <person name="Nicol R."/>
            <person name="Nielsen C."/>
            <person name="Nizzari M."/>
            <person name="Norbu C."/>
            <person name="Norbu N."/>
            <person name="O'donnell P."/>
            <person name="Okoawo O."/>
            <person name="O'leary S."/>
            <person name="Omotosho B."/>
            <person name="O'neill K."/>
            <person name="Osman S."/>
            <person name="Parker S."/>
            <person name="Perrin D."/>
            <person name="Phunkhang P."/>
            <person name="Piqani B."/>
            <person name="Purcell S."/>
            <person name="Rachupka T."/>
            <person name="Ramasamy U."/>
            <person name="Rameau R."/>
            <person name="Ray V."/>
            <person name="Raymond C."/>
            <person name="Retta R."/>
            <person name="Richardson S."/>
            <person name="Rise C."/>
            <person name="Rodriguez J."/>
            <person name="Rogers J."/>
            <person name="Rogov P."/>
            <person name="Rutman M."/>
            <person name="Schupbach R."/>
            <person name="Seaman C."/>
            <person name="Settipalli S."/>
            <person name="Sharpe T."/>
            <person name="Sheridan J."/>
            <person name="Sherpa N."/>
            <person name="Shi J."/>
            <person name="Smirnov S."/>
            <person name="Smith C."/>
            <person name="Sougnez C."/>
            <person name="Spencer B."/>
            <person name="Stalker J."/>
            <person name="Stange-thomann N."/>
            <person name="Stavropoulos S."/>
            <person name="Stetson K."/>
            <person name="Stone C."/>
            <person name="Stone S."/>
            <person name="Stubbs M."/>
            <person name="Talamas J."/>
            <person name="Tchuinga P."/>
            <person name="Tenzing P."/>
            <person name="Tesfaye S."/>
            <person name="Theodore J."/>
            <person name="Thoulutsang Y."/>
            <person name="Topham K."/>
            <person name="Towey S."/>
            <person name="Tsamla T."/>
            <person name="Tsomo N."/>
            <person name="Vallee D."/>
            <person name="Vassiliev H."/>
            <person name="Venkataraman V."/>
            <person name="Vinson J."/>
            <person name="Vo A."/>
            <person name="Wade C."/>
            <person name="Wang S."/>
            <person name="Wangchuk T."/>
            <person name="Wangdi T."/>
            <person name="Whittaker C."/>
            <person name="Wilkinson J."/>
            <person name="Wu Y."/>
            <person name="Wyman D."/>
            <person name="Yadav S."/>
            <person name="Yang S."/>
            <person name="Yang X."/>
            <person name="Yeager S."/>
            <person name="Yee E."/>
            <person name="Young G."/>
            <person name="Zainoun J."/>
            <person name="Zembeck L."/>
            <person name="Zimmer A."/>
            <person name="Zody M."/>
            <person name="Lander E."/>
        </authorList>
    </citation>
    <scope>NUCLEOTIDE SEQUENCE [LARGE SCALE GENOMIC DNA]</scope>
</reference>
<dbReference type="PROSITE" id="PS50853">
    <property type="entry name" value="FN3"/>
    <property type="match status" value="1"/>
</dbReference>
<dbReference type="InterPro" id="IPR007110">
    <property type="entry name" value="Ig-like_dom"/>
</dbReference>
<dbReference type="CDD" id="cd00063">
    <property type="entry name" value="FN3"/>
    <property type="match status" value="1"/>
</dbReference>
<organism evidence="5 6">
    <name type="scientific">Ciona savignyi</name>
    <name type="common">Pacific transparent sea squirt</name>
    <dbReference type="NCBI Taxonomy" id="51511"/>
    <lineage>
        <taxon>Eukaryota</taxon>
        <taxon>Metazoa</taxon>
        <taxon>Chordata</taxon>
        <taxon>Tunicata</taxon>
        <taxon>Ascidiacea</taxon>
        <taxon>Phlebobranchia</taxon>
        <taxon>Cionidae</taxon>
        <taxon>Ciona</taxon>
    </lineage>
</organism>
<dbReference type="PROSITE" id="PS50835">
    <property type="entry name" value="IG_LIKE"/>
    <property type="match status" value="1"/>
</dbReference>
<dbReference type="SMART" id="SM00060">
    <property type="entry name" value="FN3"/>
    <property type="match status" value="1"/>
</dbReference>
<evidence type="ECO:0000313" key="5">
    <source>
        <dbReference type="Ensembl" id="ENSCSAVP00000009922.1"/>
    </source>
</evidence>
<dbReference type="Pfam" id="PF00041">
    <property type="entry name" value="fn3"/>
    <property type="match status" value="1"/>
</dbReference>
<dbReference type="SMART" id="SM00409">
    <property type="entry name" value="IG"/>
    <property type="match status" value="1"/>
</dbReference>
<dbReference type="AlphaFoldDB" id="H2YX61"/>
<dbReference type="PANTHER" id="PTHR14340">
    <property type="entry name" value="MICROFIBRIL-ASSOCIATED GLYCOPROTEIN 3"/>
    <property type="match status" value="1"/>
</dbReference>
<dbReference type="InterPro" id="IPR036116">
    <property type="entry name" value="FN3_sf"/>
</dbReference>
<dbReference type="InterPro" id="IPR003961">
    <property type="entry name" value="FN3_dom"/>
</dbReference>
<reference evidence="5" key="3">
    <citation type="submission" date="2025-09" db="UniProtKB">
        <authorList>
            <consortium name="Ensembl"/>
        </authorList>
    </citation>
    <scope>IDENTIFICATION</scope>
</reference>
<dbReference type="InterPro" id="IPR003599">
    <property type="entry name" value="Ig_sub"/>
</dbReference>
<dbReference type="InterPro" id="IPR036179">
    <property type="entry name" value="Ig-like_dom_sf"/>
</dbReference>
<feature type="domain" description="Fibronectin type-III" evidence="4">
    <location>
        <begin position="106"/>
        <end position="204"/>
    </location>
</feature>
<dbReference type="InParanoid" id="H2YX61"/>
<reference evidence="5" key="2">
    <citation type="submission" date="2025-08" db="UniProtKB">
        <authorList>
            <consortium name="Ensembl"/>
        </authorList>
    </citation>
    <scope>IDENTIFICATION</scope>
</reference>
<dbReference type="eggNOG" id="KOG0613">
    <property type="taxonomic scope" value="Eukaryota"/>
</dbReference>
<dbReference type="Pfam" id="PF07679">
    <property type="entry name" value="I-set"/>
    <property type="match status" value="1"/>
</dbReference>
<evidence type="ECO:0000256" key="2">
    <source>
        <dbReference type="ARBA" id="ARBA00023319"/>
    </source>
</evidence>
<dbReference type="FunFam" id="2.60.40.10:FF:000002">
    <property type="entry name" value="Titin a"/>
    <property type="match status" value="1"/>
</dbReference>
<dbReference type="STRING" id="51511.ENSCSAVP00000009922"/>
<evidence type="ECO:0000259" key="4">
    <source>
        <dbReference type="PROSITE" id="PS50853"/>
    </source>
</evidence>
<evidence type="ECO:0000313" key="6">
    <source>
        <dbReference type="Proteomes" id="UP000007875"/>
    </source>
</evidence>
<sequence>MDSPEPPVISDAVKQSFAEPVTCHAGEDLLLKVPVSGIPRPNAVWSTKGKEIKDPRFEAAVAKGVAQLSIPEAKRSDSGTYHIKIQNSEGEAEADITVKVTDVPSAPGGPMKTLKASSKALTVGWAAPSDDGGMHITQYVVERKTCGDELEEWTRIGKVFPGEDLKMTSDHVDKGTSYKFRVSAHNSLGSSPYLESADILADDKFSKKQSRHQ</sequence>
<dbReference type="Ensembl" id="ENSCSAVT00000010042.1">
    <property type="protein sequence ID" value="ENSCSAVP00000009922.1"/>
    <property type="gene ID" value="ENSCSAVG00000005839.1"/>
</dbReference>
<keyword evidence="6" id="KW-1185">Reference proteome</keyword>